<keyword evidence="3" id="KW-1185">Reference proteome</keyword>
<dbReference type="AlphaFoldDB" id="A0A315Z7F0"/>
<protein>
    <submittedName>
        <fullName evidence="2">Uncharacterized protein DUF4386</fullName>
    </submittedName>
</protein>
<reference evidence="2 3" key="1">
    <citation type="submission" date="2018-03" db="EMBL/GenBank/DDBJ databases">
        <title>Genomic Encyclopedia of Archaeal and Bacterial Type Strains, Phase II (KMG-II): from individual species to whole genera.</title>
        <authorList>
            <person name="Goeker M."/>
        </authorList>
    </citation>
    <scope>NUCLEOTIDE SEQUENCE [LARGE SCALE GENOMIC DNA]</scope>
    <source>
        <strain evidence="2 3">DSM 28229</strain>
    </source>
</reference>
<feature type="transmembrane region" description="Helical" evidence="1">
    <location>
        <begin position="12"/>
        <end position="34"/>
    </location>
</feature>
<dbReference type="RefSeq" id="WP_109620296.1">
    <property type="nucleotide sequence ID" value="NZ_QGDO01000005.1"/>
</dbReference>
<organism evidence="2 3">
    <name type="scientific">Sediminitomix flava</name>
    <dbReference type="NCBI Taxonomy" id="379075"/>
    <lineage>
        <taxon>Bacteria</taxon>
        <taxon>Pseudomonadati</taxon>
        <taxon>Bacteroidota</taxon>
        <taxon>Cytophagia</taxon>
        <taxon>Cytophagales</taxon>
        <taxon>Flammeovirgaceae</taxon>
        <taxon>Sediminitomix</taxon>
    </lineage>
</organism>
<gene>
    <name evidence="2" type="ORF">BC781_10544</name>
</gene>
<keyword evidence="1" id="KW-1133">Transmembrane helix</keyword>
<keyword evidence="1" id="KW-0472">Membrane</keyword>
<dbReference type="EMBL" id="QGDO01000005">
    <property type="protein sequence ID" value="PWJ39981.1"/>
    <property type="molecule type" value="Genomic_DNA"/>
</dbReference>
<evidence type="ECO:0000256" key="1">
    <source>
        <dbReference type="SAM" id="Phobius"/>
    </source>
</evidence>
<feature type="transmembrane region" description="Helical" evidence="1">
    <location>
        <begin position="54"/>
        <end position="79"/>
    </location>
</feature>
<accession>A0A315Z7F0</accession>
<feature type="transmembrane region" description="Helical" evidence="1">
    <location>
        <begin position="172"/>
        <end position="192"/>
    </location>
</feature>
<sequence length="233" mass="26122">MKDEYLRKSCKQGAYFNFVAGFCYLAMTICAFILPSSIATYLPTDAYFQEFPDYKYLFITLKYLMILGNLAMLGVILAIYRVTRPENKSTVTWLSLIAIIGYGISFFQSVEDMSRIPYLVEQYNLGNENIRHSIKTFGITNLHLFILSMGFPGIWAIGIACLAYSNPVVPKYVVFFGFLFGLGNITTVFAHVLVILPLIYLVALGAFIFTPCWAIAEGLFLLKVAKGEAPTKA</sequence>
<keyword evidence="1" id="KW-0812">Transmembrane</keyword>
<dbReference type="InterPro" id="IPR025495">
    <property type="entry name" value="DUF4386"/>
</dbReference>
<feature type="transmembrane region" description="Helical" evidence="1">
    <location>
        <begin position="91"/>
        <end position="110"/>
    </location>
</feature>
<feature type="transmembrane region" description="Helical" evidence="1">
    <location>
        <begin position="198"/>
        <end position="222"/>
    </location>
</feature>
<proteinExistence type="predicted"/>
<dbReference type="OrthoDB" id="9790319at2"/>
<feature type="transmembrane region" description="Helical" evidence="1">
    <location>
        <begin position="142"/>
        <end position="165"/>
    </location>
</feature>
<dbReference type="Proteomes" id="UP000245535">
    <property type="component" value="Unassembled WGS sequence"/>
</dbReference>
<dbReference type="Pfam" id="PF14329">
    <property type="entry name" value="DUF4386"/>
    <property type="match status" value="1"/>
</dbReference>
<comment type="caution">
    <text evidence="2">The sequence shown here is derived from an EMBL/GenBank/DDBJ whole genome shotgun (WGS) entry which is preliminary data.</text>
</comment>
<evidence type="ECO:0000313" key="2">
    <source>
        <dbReference type="EMBL" id="PWJ39981.1"/>
    </source>
</evidence>
<evidence type="ECO:0000313" key="3">
    <source>
        <dbReference type="Proteomes" id="UP000245535"/>
    </source>
</evidence>
<name>A0A315Z7F0_SEDFL</name>